<evidence type="ECO:0000313" key="5">
    <source>
        <dbReference type="EMBL" id="KAK2556050.1"/>
    </source>
</evidence>
<keyword evidence="5" id="KW-0812">Transmembrane</keyword>
<dbReference type="Pfam" id="PF24499">
    <property type="entry name" value="Ig_TMEM131L_4"/>
    <property type="match status" value="1"/>
</dbReference>
<reference evidence="5" key="2">
    <citation type="journal article" date="2023" name="Science">
        <title>Genomic signatures of disease resistance in endangered staghorn corals.</title>
        <authorList>
            <person name="Vollmer S.V."/>
            <person name="Selwyn J.D."/>
            <person name="Despard B.A."/>
            <person name="Roesel C.L."/>
        </authorList>
    </citation>
    <scope>NUCLEOTIDE SEQUENCE</scope>
    <source>
        <strain evidence="5">K2</strain>
    </source>
</reference>
<name>A0AAD9Q7C9_ACRCE</name>
<dbReference type="InterPro" id="IPR055435">
    <property type="entry name" value="Ig_TMEM131L_3"/>
</dbReference>
<keyword evidence="5" id="KW-0472">Membrane</keyword>
<dbReference type="Proteomes" id="UP001249851">
    <property type="component" value="Unassembled WGS sequence"/>
</dbReference>
<evidence type="ECO:0000259" key="3">
    <source>
        <dbReference type="Pfam" id="PF24498"/>
    </source>
</evidence>
<protein>
    <submittedName>
        <fullName evidence="5">Transmembrane protein 131</fullName>
    </submittedName>
</protein>
<dbReference type="Pfam" id="PF24498">
    <property type="entry name" value="Ig_TMEM131L_3"/>
    <property type="match status" value="1"/>
</dbReference>
<evidence type="ECO:0000259" key="4">
    <source>
        <dbReference type="Pfam" id="PF24499"/>
    </source>
</evidence>
<dbReference type="EMBL" id="JARQWQ010000058">
    <property type="protein sequence ID" value="KAK2556050.1"/>
    <property type="molecule type" value="Genomic_DNA"/>
</dbReference>
<dbReference type="PANTHER" id="PTHR22050">
    <property type="entry name" value="RW1 PROTEIN HOMOLOG"/>
    <property type="match status" value="1"/>
</dbReference>
<feature type="domain" description="Transmembrane protein 131-like N-terminal" evidence="1">
    <location>
        <begin position="70"/>
        <end position="152"/>
    </location>
</feature>
<sequence>MAGALGTILFAYIFLVFLVNHRISMMQCNPMSRPGAYQSDIGDMRFSGSHVQADGSHHYKREQPNIRHIRFEPSYLDFYEKSVGMPSIRTVSIINPHSEQALQLQSISGSTVHFHASFFQSKVVQPLGNTTFEIVFLARLVGNVENTLFIHTSKGVYPYQVFGVGAPNPYRLRPFLGARVPLNFSFSTLINMHNPFSSPLQEIPPYETKALMRVSFIGRIASNHTAFIRIKASLPAPLQELLILPIEVEVTSAPGLFSSADLVDFGTLRTMDEPKSIGLYLLNAGHKQVHISAITIEPPNSALSIGFTPTLLKPGSKYMKVAVATYSAFQVKRSRQTNGKIVIKTNSKITPKLEIPYQVNILQGTIAYSVSKTRFFVGKPPFVPVTRKLPITNTFSFTMVIYDAVFPPEVDGIFSVVNFSKPVRIPPEDTVAPFYIQFIANGSDKAFSTVLRVYTNASIFTVPIHCYNGKLKYAVGGLEEDVVDYGTVGTAENRTKLLKIFNYNPIEVTIHRIDCNLEFGRIKLLESKAINDSKLDRGNNTPSTSLDDLVVKDQLANDGKVSVKAGFVTHFSVEVSVPKQEGKYISEIKMDTDYEGVIVNCSLTIVSTFSNTLKLLSVHHPSDNQFSFQPTSPYVQLLPYQKIEIGHLFYDPSKGCKNHCYTGIEEEEKWLSSFALTLDVGELDAHFIEKNQKKFSSLERSGNNKVNVSFTVDTDVVKGFQIPAEARLSWPSFTFDKPVQFPLTHVGNSSIKVFMLQNPADVPIVVQVVPLNLFDSETHEFDPDESTFSIPTNEVKVDDQLFFQ</sequence>
<reference evidence="5" key="1">
    <citation type="journal article" date="2023" name="G3 (Bethesda)">
        <title>Whole genome assembly and annotation of the endangered Caribbean coral Acropora cervicornis.</title>
        <authorList>
            <person name="Selwyn J.D."/>
            <person name="Vollmer S.V."/>
        </authorList>
    </citation>
    <scope>NUCLEOTIDE SEQUENCE</scope>
    <source>
        <strain evidence="5">K2</strain>
    </source>
</reference>
<proteinExistence type="predicted"/>
<accession>A0AAD9Q7C9</accession>
<dbReference type="Pfam" id="PF12371">
    <property type="entry name" value="TMEM131_like_N"/>
    <property type="match status" value="1"/>
</dbReference>
<evidence type="ECO:0000313" key="6">
    <source>
        <dbReference type="Proteomes" id="UP001249851"/>
    </source>
</evidence>
<dbReference type="InterPro" id="IPR056311">
    <property type="entry name" value="TMEM131_Ig_2"/>
</dbReference>
<keyword evidence="6" id="KW-1185">Reference proteome</keyword>
<comment type="caution">
    <text evidence="5">The sequence shown here is derived from an EMBL/GenBank/DDBJ whole genome shotgun (WGS) entry which is preliminary data.</text>
</comment>
<organism evidence="5 6">
    <name type="scientific">Acropora cervicornis</name>
    <name type="common">Staghorn coral</name>
    <dbReference type="NCBI Taxonomy" id="6130"/>
    <lineage>
        <taxon>Eukaryota</taxon>
        <taxon>Metazoa</taxon>
        <taxon>Cnidaria</taxon>
        <taxon>Anthozoa</taxon>
        <taxon>Hexacorallia</taxon>
        <taxon>Scleractinia</taxon>
        <taxon>Astrocoeniina</taxon>
        <taxon>Acroporidae</taxon>
        <taxon>Acropora</taxon>
    </lineage>
</organism>
<dbReference type="AlphaFoldDB" id="A0AAD9Q7C9"/>
<gene>
    <name evidence="5" type="ORF">P5673_022057</name>
</gene>
<dbReference type="GO" id="GO:0016020">
    <property type="term" value="C:membrane"/>
    <property type="evidence" value="ECO:0007669"/>
    <property type="project" value="TreeGrafter"/>
</dbReference>
<feature type="domain" description="TMEM131L third Ig-like" evidence="3">
    <location>
        <begin position="376"/>
        <end position="467"/>
    </location>
</feature>
<dbReference type="InterPro" id="IPR022113">
    <property type="entry name" value="TMEM131L_N"/>
</dbReference>
<dbReference type="PANTHER" id="PTHR22050:SF0">
    <property type="entry name" value="TRANSMEMBRANE PROTEIN 131 HOMOLOG"/>
    <property type="match status" value="1"/>
</dbReference>
<feature type="domain" description="TMEM131L fourth Ig-like" evidence="4">
    <location>
        <begin position="739"/>
        <end position="801"/>
    </location>
</feature>
<evidence type="ECO:0000259" key="1">
    <source>
        <dbReference type="Pfam" id="PF12371"/>
    </source>
</evidence>
<dbReference type="Pfam" id="PF24495">
    <property type="entry name" value="Ig_TMEM131_2"/>
    <property type="match status" value="1"/>
</dbReference>
<feature type="domain" description="TMEM131 second Ig-like" evidence="2">
    <location>
        <begin position="169"/>
        <end position="201"/>
    </location>
</feature>
<dbReference type="InterPro" id="IPR039877">
    <property type="entry name" value="TMEM131-like"/>
</dbReference>
<evidence type="ECO:0000259" key="2">
    <source>
        <dbReference type="Pfam" id="PF24495"/>
    </source>
</evidence>
<dbReference type="InterPro" id="IPR055436">
    <property type="entry name" value="Ig_TMEM131L_4"/>
</dbReference>